<protein>
    <recommendedName>
        <fullName evidence="3">Methyltransferase domain-containing protein</fullName>
    </recommendedName>
</protein>
<dbReference type="Gene3D" id="3.40.50.150">
    <property type="entry name" value="Vaccinia Virus protein VP39"/>
    <property type="match status" value="1"/>
</dbReference>
<gene>
    <name evidence="1" type="ORF">A1O9_08909</name>
</gene>
<dbReference type="HOGENOM" id="CLU_1768056_0_0_1"/>
<organism evidence="1 2">
    <name type="scientific">Exophiala aquamarina CBS 119918</name>
    <dbReference type="NCBI Taxonomy" id="1182545"/>
    <lineage>
        <taxon>Eukaryota</taxon>
        <taxon>Fungi</taxon>
        <taxon>Dikarya</taxon>
        <taxon>Ascomycota</taxon>
        <taxon>Pezizomycotina</taxon>
        <taxon>Eurotiomycetes</taxon>
        <taxon>Chaetothyriomycetidae</taxon>
        <taxon>Chaetothyriales</taxon>
        <taxon>Herpotrichiellaceae</taxon>
        <taxon>Exophiala</taxon>
    </lineage>
</organism>
<dbReference type="GeneID" id="25283819"/>
<reference evidence="1 2" key="1">
    <citation type="submission" date="2013-03" db="EMBL/GenBank/DDBJ databases">
        <title>The Genome Sequence of Exophiala aquamarina CBS 119918.</title>
        <authorList>
            <consortium name="The Broad Institute Genomics Platform"/>
            <person name="Cuomo C."/>
            <person name="de Hoog S."/>
            <person name="Gorbushina A."/>
            <person name="Walker B."/>
            <person name="Young S.K."/>
            <person name="Zeng Q."/>
            <person name="Gargeya S."/>
            <person name="Fitzgerald M."/>
            <person name="Haas B."/>
            <person name="Abouelleil A."/>
            <person name="Allen A.W."/>
            <person name="Alvarado L."/>
            <person name="Arachchi H.M."/>
            <person name="Berlin A.M."/>
            <person name="Chapman S.B."/>
            <person name="Gainer-Dewar J."/>
            <person name="Goldberg J."/>
            <person name="Griggs A."/>
            <person name="Gujja S."/>
            <person name="Hansen M."/>
            <person name="Howarth C."/>
            <person name="Imamovic A."/>
            <person name="Ireland A."/>
            <person name="Larimer J."/>
            <person name="McCowan C."/>
            <person name="Murphy C."/>
            <person name="Pearson M."/>
            <person name="Poon T.W."/>
            <person name="Priest M."/>
            <person name="Roberts A."/>
            <person name="Saif S."/>
            <person name="Shea T."/>
            <person name="Sisk P."/>
            <person name="Sykes S."/>
            <person name="Wortman J."/>
            <person name="Nusbaum C."/>
            <person name="Birren B."/>
        </authorList>
    </citation>
    <scope>NUCLEOTIDE SEQUENCE [LARGE SCALE GENOMIC DNA]</scope>
    <source>
        <strain evidence="1 2">CBS 119918</strain>
    </source>
</reference>
<comment type="caution">
    <text evidence="1">The sequence shown here is derived from an EMBL/GenBank/DDBJ whole genome shotgun (WGS) entry which is preliminary data.</text>
</comment>
<dbReference type="OrthoDB" id="2013972at2759"/>
<proteinExistence type="predicted"/>
<dbReference type="Proteomes" id="UP000027920">
    <property type="component" value="Unassembled WGS sequence"/>
</dbReference>
<evidence type="ECO:0008006" key="3">
    <source>
        <dbReference type="Google" id="ProtNLM"/>
    </source>
</evidence>
<dbReference type="AlphaFoldDB" id="A0A072PIC0"/>
<dbReference type="VEuPathDB" id="FungiDB:A1O9_08909"/>
<evidence type="ECO:0000313" key="2">
    <source>
        <dbReference type="Proteomes" id="UP000027920"/>
    </source>
</evidence>
<dbReference type="EMBL" id="AMGV01000008">
    <property type="protein sequence ID" value="KEF55255.1"/>
    <property type="molecule type" value="Genomic_DNA"/>
</dbReference>
<dbReference type="RefSeq" id="XP_013257845.1">
    <property type="nucleotide sequence ID" value="XM_013402391.1"/>
</dbReference>
<evidence type="ECO:0000313" key="1">
    <source>
        <dbReference type="EMBL" id="KEF55255.1"/>
    </source>
</evidence>
<name>A0A072PIC0_9EURO</name>
<keyword evidence="2" id="KW-1185">Reference proteome</keyword>
<dbReference type="STRING" id="1182545.A0A072PIC0"/>
<dbReference type="InterPro" id="IPR029063">
    <property type="entry name" value="SAM-dependent_MTases_sf"/>
</dbReference>
<sequence>MLRPGGTVALASHSKVGWVADVTAAWKTDPDLPPFPTTQGLAGTFGKDLKWYDAAWIKETVAKAGFVDVEVKSSDLYHSEPDATETFKLLLPGTVGMIMNTLWTQRERDKYAEKAKAASVRFIEEKYGDGELGWDWTALLTIAKKPA</sequence>
<accession>A0A072PIC0</accession>